<evidence type="ECO:0000259" key="1">
    <source>
        <dbReference type="Pfam" id="PF14529"/>
    </source>
</evidence>
<proteinExistence type="predicted"/>
<protein>
    <recommendedName>
        <fullName evidence="1">Endonuclease/exonuclease/phosphatase domain-containing protein</fullName>
    </recommendedName>
</protein>
<dbReference type="PANTHER" id="PTHR33395:SF22">
    <property type="entry name" value="REVERSE TRANSCRIPTASE DOMAIN-CONTAINING PROTEIN"/>
    <property type="match status" value="1"/>
</dbReference>
<dbReference type="GO" id="GO:0061343">
    <property type="term" value="P:cell adhesion involved in heart morphogenesis"/>
    <property type="evidence" value="ECO:0007669"/>
    <property type="project" value="TreeGrafter"/>
</dbReference>
<dbReference type="SUPFAM" id="SSF56219">
    <property type="entry name" value="DNase I-like"/>
    <property type="match status" value="1"/>
</dbReference>
<dbReference type="Gene3D" id="3.60.10.10">
    <property type="entry name" value="Endonuclease/exonuclease/phosphatase"/>
    <property type="match status" value="1"/>
</dbReference>
<keyword evidence="3" id="KW-1185">Reference proteome</keyword>
<dbReference type="PANTHER" id="PTHR33395">
    <property type="entry name" value="TRANSCRIPTASE, PUTATIVE-RELATED-RELATED"/>
    <property type="match status" value="1"/>
</dbReference>
<accession>A0AA88IAX0</accession>
<dbReference type="GO" id="GO:0003824">
    <property type="term" value="F:catalytic activity"/>
    <property type="evidence" value="ECO:0007669"/>
    <property type="project" value="InterPro"/>
</dbReference>
<dbReference type="EMBL" id="JAVRJZ010000004">
    <property type="protein sequence ID" value="KAK2723774.1"/>
    <property type="molecule type" value="Genomic_DNA"/>
</dbReference>
<organism evidence="2 3">
    <name type="scientific">Artemia franciscana</name>
    <name type="common">Brine shrimp</name>
    <name type="synonym">Artemia sanfranciscana</name>
    <dbReference type="NCBI Taxonomy" id="6661"/>
    <lineage>
        <taxon>Eukaryota</taxon>
        <taxon>Metazoa</taxon>
        <taxon>Ecdysozoa</taxon>
        <taxon>Arthropoda</taxon>
        <taxon>Crustacea</taxon>
        <taxon>Branchiopoda</taxon>
        <taxon>Anostraca</taxon>
        <taxon>Artemiidae</taxon>
        <taxon>Artemia</taxon>
    </lineage>
</organism>
<dbReference type="InterPro" id="IPR036691">
    <property type="entry name" value="Endo/exonu/phosph_ase_sf"/>
</dbReference>
<name>A0AA88IAX0_ARTSF</name>
<dbReference type="InterPro" id="IPR005135">
    <property type="entry name" value="Endo/exonuclease/phosphatase"/>
</dbReference>
<evidence type="ECO:0000313" key="2">
    <source>
        <dbReference type="EMBL" id="KAK2723774.1"/>
    </source>
</evidence>
<comment type="caution">
    <text evidence="2">The sequence shown here is derived from an EMBL/GenBank/DDBJ whole genome shotgun (WGS) entry which is preliminary data.</text>
</comment>
<gene>
    <name evidence="2" type="ORF">QYM36_002199</name>
</gene>
<reference evidence="2" key="1">
    <citation type="submission" date="2023-07" db="EMBL/GenBank/DDBJ databases">
        <title>Chromosome-level genome assembly of Artemia franciscana.</title>
        <authorList>
            <person name="Jo E."/>
        </authorList>
    </citation>
    <scope>NUCLEOTIDE SEQUENCE</scope>
    <source>
        <tissue evidence="2">Whole body</tissue>
    </source>
</reference>
<sequence length="434" mass="49440">MFYREATKHNLQKLDSAFNQVLRRALGCLKTTPTPALYCELGVTSLQRRRNNLQARYFLKKMGSTNHIVYKECIATWNQDLQFRPRFSPTVYKYSCLMSNAGLPGLVPTPNIDDLSSRFNGIACDIGLKDDSCALSCDMCDAWLCIEMSKSEYDLFNNMTRRLGSLWHCPIFKQKGSGTQGITPSEIKDIIKSEIRCSFSTIETKLQDKFEKLLKPMSDQLTQIETEVSAKCSFEDVKKHATTSLKVEFDNLSEKLKNEIKSKETANDIVEDLVMKQKNLVYTEVNDPLVLSISECLVVDVKFPRSTNCIRIVAVYKSPSVNELSPNNNANLLQYLHNVSTVSSRVLVVGDFNLPSIDWKNQITSLSNQSFEHHFLQKLQDTYLCQHVQEPTRFRDDSNPSVLDLVITKSPDNIRNIEILPPLEKVITPFLNCH</sequence>
<dbReference type="GO" id="GO:0031012">
    <property type="term" value="C:extracellular matrix"/>
    <property type="evidence" value="ECO:0007669"/>
    <property type="project" value="TreeGrafter"/>
</dbReference>
<feature type="domain" description="Endonuclease/exonuclease/phosphatase" evidence="1">
    <location>
        <begin position="310"/>
        <end position="416"/>
    </location>
</feature>
<dbReference type="Proteomes" id="UP001187531">
    <property type="component" value="Unassembled WGS sequence"/>
</dbReference>
<dbReference type="GO" id="GO:0007508">
    <property type="term" value="P:larval heart development"/>
    <property type="evidence" value="ECO:0007669"/>
    <property type="project" value="TreeGrafter"/>
</dbReference>
<dbReference type="Pfam" id="PF14529">
    <property type="entry name" value="Exo_endo_phos_2"/>
    <property type="match status" value="1"/>
</dbReference>
<evidence type="ECO:0000313" key="3">
    <source>
        <dbReference type="Proteomes" id="UP001187531"/>
    </source>
</evidence>
<dbReference type="AlphaFoldDB" id="A0AA88IAX0"/>